<dbReference type="Pfam" id="PF10415">
    <property type="entry name" value="FumaraseC_C"/>
    <property type="match status" value="1"/>
</dbReference>
<dbReference type="InterPro" id="IPR024083">
    <property type="entry name" value="Fumarase/histidase_N"/>
</dbReference>
<dbReference type="AlphaFoldDB" id="A0A347W8A4"/>
<dbReference type="InterPro" id="IPR022761">
    <property type="entry name" value="Fumarate_lyase_N"/>
</dbReference>
<dbReference type="NCBIfam" id="NF008909">
    <property type="entry name" value="PRK12273.1"/>
    <property type="match status" value="1"/>
</dbReference>
<dbReference type="PANTHER" id="PTHR42696">
    <property type="entry name" value="ASPARTATE AMMONIA-LYASE"/>
    <property type="match status" value="1"/>
</dbReference>
<evidence type="ECO:0000259" key="3">
    <source>
        <dbReference type="Pfam" id="PF00206"/>
    </source>
</evidence>
<evidence type="ECO:0000256" key="1">
    <source>
        <dbReference type="ARBA" id="ARBA00023239"/>
    </source>
</evidence>
<dbReference type="Pfam" id="PF00206">
    <property type="entry name" value="Lyase_1"/>
    <property type="match status" value="1"/>
</dbReference>
<dbReference type="FunFam" id="1.10.275.10:FF:000001">
    <property type="entry name" value="Fumarate hydratase, mitochondrial"/>
    <property type="match status" value="1"/>
</dbReference>
<dbReference type="GO" id="GO:0005829">
    <property type="term" value="C:cytosol"/>
    <property type="evidence" value="ECO:0007669"/>
    <property type="project" value="TreeGrafter"/>
</dbReference>
<protein>
    <submittedName>
        <fullName evidence="5">Aspartate ammonia-lyase</fullName>
        <ecNumber evidence="5">4.3.1.1</ecNumber>
    </submittedName>
</protein>
<organism evidence="5 6">
    <name type="scientific">Komagataeibacter saccharivorans</name>
    <dbReference type="NCBI Taxonomy" id="265959"/>
    <lineage>
        <taxon>Bacteria</taxon>
        <taxon>Pseudomonadati</taxon>
        <taxon>Pseudomonadota</taxon>
        <taxon>Alphaproteobacteria</taxon>
        <taxon>Acetobacterales</taxon>
        <taxon>Acetobacteraceae</taxon>
        <taxon>Komagataeibacter</taxon>
    </lineage>
</organism>
<dbReference type="PROSITE" id="PS00163">
    <property type="entry name" value="FUMARATE_LYASES"/>
    <property type="match status" value="1"/>
</dbReference>
<feature type="region of interest" description="Disordered" evidence="2">
    <location>
        <begin position="1"/>
        <end position="29"/>
    </location>
</feature>
<dbReference type="InterPro" id="IPR018951">
    <property type="entry name" value="Fumarase_C_C"/>
</dbReference>
<evidence type="ECO:0000313" key="5">
    <source>
        <dbReference type="EMBL" id="AXY21097.1"/>
    </source>
</evidence>
<dbReference type="SUPFAM" id="SSF48557">
    <property type="entry name" value="L-aspartase-like"/>
    <property type="match status" value="1"/>
</dbReference>
<dbReference type="InterPro" id="IPR051546">
    <property type="entry name" value="Aspartate_Ammonia-Lyase"/>
</dbReference>
<dbReference type="PANTHER" id="PTHR42696:SF2">
    <property type="entry name" value="ASPARTATE AMMONIA-LYASE"/>
    <property type="match status" value="1"/>
</dbReference>
<dbReference type="RefSeq" id="WP_118962342.1">
    <property type="nucleotide sequence ID" value="NZ_CP023036.1"/>
</dbReference>
<proteinExistence type="predicted"/>
<dbReference type="PRINTS" id="PR00149">
    <property type="entry name" value="FUMRATELYASE"/>
</dbReference>
<feature type="domain" description="Fumarase C C-terminal" evidence="4">
    <location>
        <begin position="440"/>
        <end position="493"/>
    </location>
</feature>
<dbReference type="OrthoDB" id="9802809at2"/>
<dbReference type="InterPro" id="IPR008948">
    <property type="entry name" value="L-Aspartase-like"/>
</dbReference>
<evidence type="ECO:0000313" key="6">
    <source>
        <dbReference type="Proteomes" id="UP000264120"/>
    </source>
</evidence>
<dbReference type="GO" id="GO:0006099">
    <property type="term" value="P:tricarboxylic acid cycle"/>
    <property type="evidence" value="ECO:0007669"/>
    <property type="project" value="InterPro"/>
</dbReference>
<feature type="domain" description="Fumarate lyase N-terminal" evidence="3">
    <location>
        <begin position="43"/>
        <end position="374"/>
    </location>
</feature>
<evidence type="ECO:0000256" key="2">
    <source>
        <dbReference type="SAM" id="MobiDB-lite"/>
    </source>
</evidence>
<reference evidence="5 6" key="1">
    <citation type="submission" date="2017-08" db="EMBL/GenBank/DDBJ databases">
        <title>Complete genome sequence of Gluconacetobacter saccharivorans CV1 isolated from Fermented Vinegar.</title>
        <authorList>
            <person name="Kim S.-Y."/>
        </authorList>
    </citation>
    <scope>NUCLEOTIDE SEQUENCE [LARGE SCALE GENOMIC DNA]</scope>
    <source>
        <strain evidence="5 6">CV1</strain>
    </source>
</reference>
<dbReference type="EC" id="4.3.1.1" evidence="5"/>
<keyword evidence="6" id="KW-1185">Reference proteome</keyword>
<dbReference type="KEGG" id="ksc:CD178_00270"/>
<dbReference type="Gene3D" id="1.10.275.10">
    <property type="entry name" value="Fumarase/aspartase (N-terminal domain)"/>
    <property type="match status" value="1"/>
</dbReference>
<dbReference type="CDD" id="cd01357">
    <property type="entry name" value="Aspartase"/>
    <property type="match status" value="1"/>
</dbReference>
<dbReference type="GO" id="GO:0008797">
    <property type="term" value="F:aspartate ammonia-lyase activity"/>
    <property type="evidence" value="ECO:0007669"/>
    <property type="project" value="UniProtKB-EC"/>
</dbReference>
<keyword evidence="1 5" id="KW-0456">Lyase</keyword>
<gene>
    <name evidence="5" type="primary">aspA</name>
    <name evidence="5" type="ORF">CD178_00270</name>
</gene>
<dbReference type="GO" id="GO:0006531">
    <property type="term" value="P:aspartate metabolic process"/>
    <property type="evidence" value="ECO:0007669"/>
    <property type="project" value="TreeGrafter"/>
</dbReference>
<dbReference type="InterPro" id="IPR020557">
    <property type="entry name" value="Fumarate_lyase_CS"/>
</dbReference>
<accession>A0A347W8A4</accession>
<evidence type="ECO:0000259" key="4">
    <source>
        <dbReference type="Pfam" id="PF10415"/>
    </source>
</evidence>
<dbReference type="Gene3D" id="1.10.40.30">
    <property type="entry name" value="Fumarase/aspartase (C-terminal domain)"/>
    <property type="match status" value="1"/>
</dbReference>
<dbReference type="InterPro" id="IPR000362">
    <property type="entry name" value="Fumarate_lyase_fam"/>
</dbReference>
<dbReference type="EMBL" id="CP023036">
    <property type="protein sequence ID" value="AXY21097.1"/>
    <property type="molecule type" value="Genomic_DNA"/>
</dbReference>
<dbReference type="Proteomes" id="UP000264120">
    <property type="component" value="Chromosome"/>
</dbReference>
<dbReference type="Gene3D" id="1.20.200.10">
    <property type="entry name" value="Fumarase/aspartase (Central domain)"/>
    <property type="match status" value="1"/>
</dbReference>
<dbReference type="FunFam" id="1.20.200.10:FF:000001">
    <property type="entry name" value="Fumarate hydratase, mitochondrial"/>
    <property type="match status" value="1"/>
</dbReference>
<sequence>MTDMLPDTANPADLPSPTEVKTAPVGVGGARPASRIERDLLGAAEIPAGALWGIHTMRALENFPISGTPIGTFGELVQGLVTVKQAAARANHTLGYLDAGRANAIDAACNAILRDTRYCDQFVVDAMQGGAGTSTNMNANEVIANVALGLMGEKPGTYALIHPNDHVNMAQSTNDVYPTALRLGMLLAVEPLLASLARLENAFDAKAQAFSEILKVGRTQLRDAVPMTLGQEFHAFRTTIQTEIRSLKQHATAFEQVNLGGTAIGTGLNTDPRYTHAVMAELRGLSGRPMVSAPDLIEATSDVGAFVLFSGVLKRLALKLSKIASDLRLLSSGPRAGLGEIVLPPVQAGSSIMPGKVNPVIPEAVNQVAYLVAGHDLTITMCADGGQLQLNPFEPMIGYCLFSSLKILRAAVDTLTTRCVSGISADGSRCQYLSELNIGIITALVPVLGYDTCSAVARRALVENRKVTDLIIEENLLSSDRLAELLRPDALTRPNIGREAG</sequence>
<name>A0A347W8A4_9PROT</name>